<sequence length="427" mass="49642">MPDKEQNINKNNEEKVSIQSQDQRGFFYRLFNKYKFTKKKRTDLETSAALDKDLSKDHQASTEEIPSYLKSLLEEKNLLKQRNIEINSNNRTFFINYLNEKHRLNSNMPLSEETKAALIEDLDKFYYIPLKTSTCHNFIFDLNITRRELTRLKDDQFLKVNELIAQLTDDATIAITNKYQLLENHTVSEEKLEAIANEVMDLNLDEEMKRAVIAKLELLKEDRATLRKIYRKKQDTLKTQESKTDANLKEITNLVMRIEEKEALRDIIRERAKQQTDKKQENEADIKINGKTIAEVVDDNALLLSRAMNTSLALKENQKVEPKMLSTMAEFIGSRKLNEINRRNIPYMLTLTNEDKKELNEIINGKTTLLSKLPELDRTNPNPIDQVPLPLNQRLSNRGSEQNTLPKPNKNIKQMNSLSQGSAEVSR</sequence>
<feature type="region of interest" description="Disordered" evidence="1">
    <location>
        <begin position="374"/>
        <end position="427"/>
    </location>
</feature>
<evidence type="ECO:0000313" key="2">
    <source>
        <dbReference type="EMBL" id="VTQ63595.1"/>
    </source>
</evidence>
<feature type="compositionally biased region" description="Polar residues" evidence="1">
    <location>
        <begin position="393"/>
        <end position="427"/>
    </location>
</feature>
<reference evidence="2 3" key="1">
    <citation type="submission" date="2019-05" db="EMBL/GenBank/DDBJ databases">
        <authorList>
            <consortium name="Pathogen Informatics"/>
        </authorList>
    </citation>
    <scope>NUCLEOTIDE SEQUENCE [LARGE SCALE GENOMIC DNA]</scope>
    <source>
        <strain evidence="2 3">NCTC12204</strain>
    </source>
</reference>
<comment type="caution">
    <text evidence="2">The sequence shown here is derived from an EMBL/GenBank/DDBJ whole genome shotgun (WGS) entry which is preliminary data.</text>
</comment>
<dbReference type="AlphaFoldDB" id="A0A7Z9ATX6"/>
<evidence type="ECO:0000256" key="1">
    <source>
        <dbReference type="SAM" id="MobiDB-lite"/>
    </source>
</evidence>
<proteinExistence type="predicted"/>
<name>A0A7Z9ATX6_ENTHR</name>
<evidence type="ECO:0000313" key="3">
    <source>
        <dbReference type="Proteomes" id="UP000352698"/>
    </source>
</evidence>
<gene>
    <name evidence="2" type="ORF">NCTC12204_01297</name>
</gene>
<dbReference type="EMBL" id="CABEEP010000001">
    <property type="protein sequence ID" value="VTQ63595.1"/>
    <property type="molecule type" value="Genomic_DNA"/>
</dbReference>
<organism evidence="2 3">
    <name type="scientific">Enterococcus hirae</name>
    <dbReference type="NCBI Taxonomy" id="1354"/>
    <lineage>
        <taxon>Bacteria</taxon>
        <taxon>Bacillati</taxon>
        <taxon>Bacillota</taxon>
        <taxon>Bacilli</taxon>
        <taxon>Lactobacillales</taxon>
        <taxon>Enterococcaceae</taxon>
        <taxon>Enterococcus</taxon>
    </lineage>
</organism>
<protein>
    <submittedName>
        <fullName evidence="2">Uncharacterized protein</fullName>
    </submittedName>
</protein>
<dbReference type="RefSeq" id="WP_010737493.1">
    <property type="nucleotide sequence ID" value="NZ_CABEEP010000001.1"/>
</dbReference>
<accession>A0A7Z9ATX6</accession>
<dbReference type="Proteomes" id="UP000352698">
    <property type="component" value="Unassembled WGS sequence"/>
</dbReference>